<dbReference type="PATRIC" id="fig|1423816.3.peg.2339"/>
<accession>A0A0R1EJI8</accession>
<dbReference type="RefSeq" id="WP_010492957.1">
    <property type="nucleotide sequence ID" value="NZ_AZCT01000031.1"/>
</dbReference>
<reference evidence="3 4" key="1">
    <citation type="journal article" date="2015" name="Genome Announc.">
        <title>Expanding the biotechnology potential of lactobacilli through comparative genomics of 213 strains and associated genera.</title>
        <authorList>
            <person name="Sun Z."/>
            <person name="Harris H.M."/>
            <person name="McCann A."/>
            <person name="Guo C."/>
            <person name="Argimon S."/>
            <person name="Zhang W."/>
            <person name="Yang X."/>
            <person name="Jeffery I.B."/>
            <person name="Cooney J.C."/>
            <person name="Kagawa T.F."/>
            <person name="Liu W."/>
            <person name="Song Y."/>
            <person name="Salvetti E."/>
            <person name="Wrobel A."/>
            <person name="Rasinkangas P."/>
            <person name="Parkhill J."/>
            <person name="Rea M.C."/>
            <person name="O'Sullivan O."/>
            <person name="Ritari J."/>
            <person name="Douillard F.P."/>
            <person name="Paul Ross R."/>
            <person name="Yang R."/>
            <person name="Briner A.E."/>
            <person name="Felis G.E."/>
            <person name="de Vos W.M."/>
            <person name="Barrangou R."/>
            <person name="Klaenhammer T.R."/>
            <person name="Caufield P.W."/>
            <person name="Cui Y."/>
            <person name="Zhang H."/>
            <person name="O'Toole P.W."/>
        </authorList>
    </citation>
    <scope>NUCLEOTIDE SEQUENCE [LARGE SCALE GENOMIC DNA]</scope>
    <source>
        <strain evidence="3 4">DSM 20178</strain>
    </source>
</reference>
<sequence length="202" mass="21273">MKKVVVIGAYGTIGSQVAQLLRKYGYDVITASRHQGDVRVDIADLASIEAMFTKIGSIDAIVNVAGAVKVMSLDTMTPADNMVAVTSKLLGQINLALIGQHHLNDNGSITLTTGVTKDDPIAGGASGAMANGGIAAFVKSAAIDLKRGLRINCVSPTIVEESYEQLKDSYAGFIPIPAKLAATGYLKSVQGKQTGQEYRIYR</sequence>
<dbReference type="PANTHER" id="PTHR43477:SF1">
    <property type="entry name" value="DIHYDROANTICAPSIN 7-DEHYDROGENASE"/>
    <property type="match status" value="1"/>
</dbReference>
<gene>
    <name evidence="3" type="ORF">FD51_GL002257</name>
</gene>
<dbReference type="Proteomes" id="UP000051984">
    <property type="component" value="Unassembled WGS sequence"/>
</dbReference>
<keyword evidence="2" id="KW-0560">Oxidoreductase</keyword>
<evidence type="ECO:0000313" key="3">
    <source>
        <dbReference type="EMBL" id="KRK09628.1"/>
    </source>
</evidence>
<dbReference type="PRINTS" id="PR00081">
    <property type="entry name" value="GDHRDH"/>
</dbReference>
<dbReference type="GO" id="GO:0016491">
    <property type="term" value="F:oxidoreductase activity"/>
    <property type="evidence" value="ECO:0007669"/>
    <property type="project" value="UniProtKB-KW"/>
</dbReference>
<dbReference type="AlphaFoldDB" id="A0A0R1EJI8"/>
<evidence type="ECO:0000256" key="1">
    <source>
        <dbReference type="ARBA" id="ARBA00006484"/>
    </source>
</evidence>
<organism evidence="3 4">
    <name type="scientific">Lacticaseibacillus zeae DSM 20178 = KCTC 3804</name>
    <dbReference type="NCBI Taxonomy" id="1423816"/>
    <lineage>
        <taxon>Bacteria</taxon>
        <taxon>Bacillati</taxon>
        <taxon>Bacillota</taxon>
        <taxon>Bacilli</taxon>
        <taxon>Lactobacillales</taxon>
        <taxon>Lactobacillaceae</taxon>
        <taxon>Lacticaseibacillus</taxon>
    </lineage>
</organism>
<dbReference type="EMBL" id="AZCT01000031">
    <property type="protein sequence ID" value="KRK09628.1"/>
    <property type="molecule type" value="Genomic_DNA"/>
</dbReference>
<dbReference type="PANTHER" id="PTHR43477">
    <property type="entry name" value="DIHYDROANTICAPSIN 7-DEHYDROGENASE"/>
    <property type="match status" value="1"/>
</dbReference>
<protein>
    <submittedName>
        <fullName evidence="3">Short chain dehydrogenase</fullName>
    </submittedName>
</protein>
<dbReference type="Gene3D" id="3.40.50.720">
    <property type="entry name" value="NAD(P)-binding Rossmann-like Domain"/>
    <property type="match status" value="1"/>
</dbReference>
<dbReference type="NCBIfam" id="NF005754">
    <property type="entry name" value="PRK07578.1"/>
    <property type="match status" value="1"/>
</dbReference>
<dbReference type="InterPro" id="IPR002347">
    <property type="entry name" value="SDR_fam"/>
</dbReference>
<proteinExistence type="inferred from homology"/>
<dbReference type="eggNOG" id="COG1028">
    <property type="taxonomic scope" value="Bacteria"/>
</dbReference>
<comment type="similarity">
    <text evidence="1">Belongs to the short-chain dehydrogenases/reductases (SDR) family.</text>
</comment>
<dbReference type="CDD" id="cd11731">
    <property type="entry name" value="Lin1944_like_SDR_c"/>
    <property type="match status" value="1"/>
</dbReference>
<name>A0A0R1EJI8_LACZE</name>
<dbReference type="Pfam" id="PF13561">
    <property type="entry name" value="adh_short_C2"/>
    <property type="match status" value="1"/>
</dbReference>
<evidence type="ECO:0000313" key="4">
    <source>
        <dbReference type="Proteomes" id="UP000051984"/>
    </source>
</evidence>
<comment type="caution">
    <text evidence="3">The sequence shown here is derived from an EMBL/GenBank/DDBJ whole genome shotgun (WGS) entry which is preliminary data.</text>
</comment>
<dbReference type="InterPro" id="IPR036291">
    <property type="entry name" value="NAD(P)-bd_dom_sf"/>
</dbReference>
<dbReference type="InterPro" id="IPR051122">
    <property type="entry name" value="SDR_DHRS6-like"/>
</dbReference>
<dbReference type="SUPFAM" id="SSF51735">
    <property type="entry name" value="NAD(P)-binding Rossmann-fold domains"/>
    <property type="match status" value="1"/>
</dbReference>
<evidence type="ECO:0000256" key="2">
    <source>
        <dbReference type="ARBA" id="ARBA00023002"/>
    </source>
</evidence>